<dbReference type="SUPFAM" id="SSF81321">
    <property type="entry name" value="Family A G protein-coupled receptor-like"/>
    <property type="match status" value="1"/>
</dbReference>
<dbReference type="AlphaFoldDB" id="A0A815WHZ0"/>
<comment type="caution">
    <text evidence="3">The sequence shown here is derived from an EMBL/GenBank/DDBJ whole genome shotgun (WGS) entry which is preliminary data.</text>
</comment>
<feature type="transmembrane region" description="Helical" evidence="1">
    <location>
        <begin position="176"/>
        <end position="196"/>
    </location>
</feature>
<dbReference type="OrthoDB" id="10051331at2759"/>
<keyword evidence="1" id="KW-0812">Transmembrane</keyword>
<reference evidence="3" key="1">
    <citation type="submission" date="2021-02" db="EMBL/GenBank/DDBJ databases">
        <authorList>
            <person name="Nowell W R."/>
        </authorList>
    </citation>
    <scope>NUCLEOTIDE SEQUENCE</scope>
</reference>
<evidence type="ECO:0000313" key="3">
    <source>
        <dbReference type="EMBL" id="CAF1548016.1"/>
    </source>
</evidence>
<keyword evidence="1" id="KW-0472">Membrane</keyword>
<sequence length="218" mass="25136">MASTCLFLSTFDRCLSTSRNVHWRQFSSMSFAKRLLILIMLFLLISSVICLIVYNLYNGICTTTPGFGTIIVIVYGNVFISLIPHGGMFICSIVTWIHLRQMRNRVDTNSGINNLTILVQRTNRQLLILIFTQAFLAIILEVQRDISATYSLITSSVKKSVEQQQIEYFLLQLSIILYYIKFAMPFYVNCAFSTLFRKTFRTSMKSLISRCFHLCQNN</sequence>
<dbReference type="Proteomes" id="UP000663828">
    <property type="component" value="Unassembled WGS sequence"/>
</dbReference>
<proteinExistence type="predicted"/>
<dbReference type="Gene3D" id="1.20.1070.10">
    <property type="entry name" value="Rhodopsin 7-helix transmembrane proteins"/>
    <property type="match status" value="1"/>
</dbReference>
<gene>
    <name evidence="3" type="ORF">EDS130_LOCUS45797</name>
    <name evidence="2" type="ORF">XAT740_LOCUS34473</name>
</gene>
<dbReference type="EMBL" id="CAJNOR010003370">
    <property type="protein sequence ID" value="CAF1407068.1"/>
    <property type="molecule type" value="Genomic_DNA"/>
</dbReference>
<feature type="transmembrane region" description="Helical" evidence="1">
    <location>
        <begin position="35"/>
        <end position="57"/>
    </location>
</feature>
<evidence type="ECO:0000313" key="2">
    <source>
        <dbReference type="EMBL" id="CAF1407068.1"/>
    </source>
</evidence>
<keyword evidence="4" id="KW-1185">Reference proteome</keyword>
<dbReference type="Proteomes" id="UP000663852">
    <property type="component" value="Unassembled WGS sequence"/>
</dbReference>
<evidence type="ECO:0000313" key="4">
    <source>
        <dbReference type="Proteomes" id="UP000663828"/>
    </source>
</evidence>
<organism evidence="3 5">
    <name type="scientific">Adineta ricciae</name>
    <name type="common">Rotifer</name>
    <dbReference type="NCBI Taxonomy" id="249248"/>
    <lineage>
        <taxon>Eukaryota</taxon>
        <taxon>Metazoa</taxon>
        <taxon>Spiralia</taxon>
        <taxon>Gnathifera</taxon>
        <taxon>Rotifera</taxon>
        <taxon>Eurotatoria</taxon>
        <taxon>Bdelloidea</taxon>
        <taxon>Adinetida</taxon>
        <taxon>Adinetidae</taxon>
        <taxon>Adineta</taxon>
    </lineage>
</organism>
<protein>
    <submittedName>
        <fullName evidence="3">Uncharacterized protein</fullName>
    </submittedName>
</protein>
<accession>A0A815WHZ0</accession>
<name>A0A815WHZ0_ADIRI</name>
<feature type="transmembrane region" description="Helical" evidence="1">
    <location>
        <begin position="69"/>
        <end position="97"/>
    </location>
</feature>
<keyword evidence="1" id="KW-1133">Transmembrane helix</keyword>
<evidence type="ECO:0000313" key="5">
    <source>
        <dbReference type="Proteomes" id="UP000663852"/>
    </source>
</evidence>
<feature type="transmembrane region" description="Helical" evidence="1">
    <location>
        <begin position="126"/>
        <end position="143"/>
    </location>
</feature>
<dbReference type="EMBL" id="CAJNOJ010001268">
    <property type="protein sequence ID" value="CAF1548016.1"/>
    <property type="molecule type" value="Genomic_DNA"/>
</dbReference>
<evidence type="ECO:0000256" key="1">
    <source>
        <dbReference type="SAM" id="Phobius"/>
    </source>
</evidence>